<dbReference type="Proteomes" id="UP000499080">
    <property type="component" value="Unassembled WGS sequence"/>
</dbReference>
<evidence type="ECO:0000256" key="1">
    <source>
        <dbReference type="SAM" id="MobiDB-lite"/>
    </source>
</evidence>
<comment type="caution">
    <text evidence="2">The sequence shown here is derived from an EMBL/GenBank/DDBJ whole genome shotgun (WGS) entry which is preliminary data.</text>
</comment>
<evidence type="ECO:0000313" key="2">
    <source>
        <dbReference type="EMBL" id="GBM89766.1"/>
    </source>
</evidence>
<name>A0A4Y2JKT9_ARAVE</name>
<protein>
    <submittedName>
        <fullName evidence="2">Uncharacterized protein</fullName>
    </submittedName>
</protein>
<sequence>MCLEAMLLNMCRGPHVIWARWCVPDHAMERFHQIDINKSMNFLQIKNDLNVILRQNRDDQAVDREQRKLNPGLNNTESIIVRQPVSPNDEHQDISK</sequence>
<gene>
    <name evidence="2" type="ORF">AVEN_125277_1</name>
</gene>
<proteinExistence type="predicted"/>
<reference evidence="2 3" key="1">
    <citation type="journal article" date="2019" name="Sci. Rep.">
        <title>Orb-weaving spider Araneus ventricosus genome elucidates the spidroin gene catalogue.</title>
        <authorList>
            <person name="Kono N."/>
            <person name="Nakamura H."/>
            <person name="Ohtoshi R."/>
            <person name="Moran D.A.P."/>
            <person name="Shinohara A."/>
            <person name="Yoshida Y."/>
            <person name="Fujiwara M."/>
            <person name="Mori M."/>
            <person name="Tomita M."/>
            <person name="Arakawa K."/>
        </authorList>
    </citation>
    <scope>NUCLEOTIDE SEQUENCE [LARGE SCALE GENOMIC DNA]</scope>
</reference>
<dbReference type="EMBL" id="BGPR01003571">
    <property type="protein sequence ID" value="GBM89766.1"/>
    <property type="molecule type" value="Genomic_DNA"/>
</dbReference>
<evidence type="ECO:0000313" key="3">
    <source>
        <dbReference type="Proteomes" id="UP000499080"/>
    </source>
</evidence>
<keyword evidence="3" id="KW-1185">Reference proteome</keyword>
<dbReference type="AlphaFoldDB" id="A0A4Y2JKT9"/>
<feature type="region of interest" description="Disordered" evidence="1">
    <location>
        <begin position="73"/>
        <end position="96"/>
    </location>
</feature>
<organism evidence="2 3">
    <name type="scientific">Araneus ventricosus</name>
    <name type="common">Orbweaver spider</name>
    <name type="synonym">Epeira ventricosa</name>
    <dbReference type="NCBI Taxonomy" id="182803"/>
    <lineage>
        <taxon>Eukaryota</taxon>
        <taxon>Metazoa</taxon>
        <taxon>Ecdysozoa</taxon>
        <taxon>Arthropoda</taxon>
        <taxon>Chelicerata</taxon>
        <taxon>Arachnida</taxon>
        <taxon>Araneae</taxon>
        <taxon>Araneomorphae</taxon>
        <taxon>Entelegynae</taxon>
        <taxon>Araneoidea</taxon>
        <taxon>Araneidae</taxon>
        <taxon>Araneus</taxon>
    </lineage>
</organism>
<accession>A0A4Y2JKT9</accession>